<gene>
    <name evidence="1" type="ORF">GCM10009821_27590</name>
</gene>
<evidence type="ECO:0000313" key="2">
    <source>
        <dbReference type="Proteomes" id="UP001501480"/>
    </source>
</evidence>
<proteinExistence type="predicted"/>
<sequence>MGRPKEFDTTVHVRLDFMQHAFIKQLAQLGGITMAAPCGPWWRTPCRTSWTGAPPTMRRRRHE</sequence>
<protein>
    <submittedName>
        <fullName evidence="1">Uncharacterized protein</fullName>
    </submittedName>
</protein>
<keyword evidence="2" id="KW-1185">Reference proteome</keyword>
<accession>A0ABP5HVD6</accession>
<organism evidence="1 2">
    <name type="scientific">Aeromicrobium halocynthiae</name>
    <dbReference type="NCBI Taxonomy" id="560557"/>
    <lineage>
        <taxon>Bacteria</taxon>
        <taxon>Bacillati</taxon>
        <taxon>Actinomycetota</taxon>
        <taxon>Actinomycetes</taxon>
        <taxon>Propionibacteriales</taxon>
        <taxon>Nocardioidaceae</taxon>
        <taxon>Aeromicrobium</taxon>
    </lineage>
</organism>
<name>A0ABP5HVD6_9ACTN</name>
<dbReference type="Proteomes" id="UP001501480">
    <property type="component" value="Unassembled WGS sequence"/>
</dbReference>
<dbReference type="RefSeq" id="WP_344329823.1">
    <property type="nucleotide sequence ID" value="NZ_BAAAPY010000013.1"/>
</dbReference>
<reference evidence="2" key="1">
    <citation type="journal article" date="2019" name="Int. J. Syst. Evol. Microbiol.">
        <title>The Global Catalogue of Microorganisms (GCM) 10K type strain sequencing project: providing services to taxonomists for standard genome sequencing and annotation.</title>
        <authorList>
            <consortium name="The Broad Institute Genomics Platform"/>
            <consortium name="The Broad Institute Genome Sequencing Center for Infectious Disease"/>
            <person name="Wu L."/>
            <person name="Ma J."/>
        </authorList>
    </citation>
    <scope>NUCLEOTIDE SEQUENCE [LARGE SCALE GENOMIC DNA]</scope>
    <source>
        <strain evidence="2">JCM 15749</strain>
    </source>
</reference>
<evidence type="ECO:0000313" key="1">
    <source>
        <dbReference type="EMBL" id="GAA2084661.1"/>
    </source>
</evidence>
<comment type="caution">
    <text evidence="1">The sequence shown here is derived from an EMBL/GenBank/DDBJ whole genome shotgun (WGS) entry which is preliminary data.</text>
</comment>
<dbReference type="EMBL" id="BAAAPY010000013">
    <property type="protein sequence ID" value="GAA2084661.1"/>
    <property type="molecule type" value="Genomic_DNA"/>
</dbReference>